<feature type="transmembrane region" description="Helical" evidence="1">
    <location>
        <begin position="117"/>
        <end position="138"/>
    </location>
</feature>
<feature type="transmembrane region" description="Helical" evidence="1">
    <location>
        <begin position="220"/>
        <end position="247"/>
    </location>
</feature>
<feature type="transmembrane region" description="Helical" evidence="1">
    <location>
        <begin position="71"/>
        <end position="96"/>
    </location>
</feature>
<dbReference type="InterPro" id="IPR049352">
    <property type="entry name" value="Rost"/>
</dbReference>
<keyword evidence="1" id="KW-0472">Membrane</keyword>
<keyword evidence="1" id="KW-0812">Transmembrane</keyword>
<evidence type="ECO:0000256" key="1">
    <source>
        <dbReference type="SAM" id="Phobius"/>
    </source>
</evidence>
<dbReference type="PANTHER" id="PTHR12242">
    <property type="entry name" value="OS02G0130600 PROTEIN-RELATED"/>
    <property type="match status" value="1"/>
</dbReference>
<evidence type="ECO:0000313" key="3">
    <source>
        <dbReference type="Proteomes" id="UP001153292"/>
    </source>
</evidence>
<feature type="transmembrane region" description="Helical" evidence="1">
    <location>
        <begin position="154"/>
        <end position="171"/>
    </location>
</feature>
<dbReference type="PANTHER" id="PTHR12242:SF49">
    <property type="entry name" value="HEADBUTT, ISOFORM E"/>
    <property type="match status" value="1"/>
</dbReference>
<dbReference type="Proteomes" id="UP001153292">
    <property type="component" value="Chromosome 4"/>
</dbReference>
<protein>
    <recommendedName>
        <fullName evidence="4">Protein rolling stone-like</fullName>
    </recommendedName>
</protein>
<sequence length="279" mass="31675">MSNIKKYCKEEFQWGKIKLEHARPSDFYLSVWQTNRSAAPLLILRSLLFLTSLAITVYSIVSYSIKGWFGIWWIYLTHWGLTVMTLSTGFATGVSARCHFYGPISGEYRLPWYIKTYWVLFNISVPLAFLITIFYWTVLFEANIEEELDHGSDIAVHGINSVLMFLLLITASHPCRLLHIYQPLVFAFVFLMFTLFYYLAGGRNRNGEPYVYPVLNWSKPGVTIGVGAITGLLLVLLYVLVISITLARDSISRACVKPRAEQPAEAMPLRQPAAQGTAV</sequence>
<organism evidence="2 3">
    <name type="scientific">Chilo suppressalis</name>
    <name type="common">Asiatic rice borer moth</name>
    <dbReference type="NCBI Taxonomy" id="168631"/>
    <lineage>
        <taxon>Eukaryota</taxon>
        <taxon>Metazoa</taxon>
        <taxon>Ecdysozoa</taxon>
        <taxon>Arthropoda</taxon>
        <taxon>Hexapoda</taxon>
        <taxon>Insecta</taxon>
        <taxon>Pterygota</taxon>
        <taxon>Neoptera</taxon>
        <taxon>Endopterygota</taxon>
        <taxon>Lepidoptera</taxon>
        <taxon>Glossata</taxon>
        <taxon>Ditrysia</taxon>
        <taxon>Pyraloidea</taxon>
        <taxon>Crambidae</taxon>
        <taxon>Crambinae</taxon>
        <taxon>Chilo</taxon>
    </lineage>
</organism>
<evidence type="ECO:0008006" key="4">
    <source>
        <dbReference type="Google" id="ProtNLM"/>
    </source>
</evidence>
<feature type="transmembrane region" description="Helical" evidence="1">
    <location>
        <begin position="42"/>
        <end position="65"/>
    </location>
</feature>
<dbReference type="Pfam" id="PF21534">
    <property type="entry name" value="Rost"/>
    <property type="match status" value="1"/>
</dbReference>
<keyword evidence="1" id="KW-1133">Transmembrane helix</keyword>
<accession>A0ABN8B6U7</accession>
<name>A0ABN8B6U7_CHISP</name>
<gene>
    <name evidence="2" type="ORF">CHILSU_LOCUS8592</name>
</gene>
<reference evidence="2" key="1">
    <citation type="submission" date="2021-12" db="EMBL/GenBank/DDBJ databases">
        <authorList>
            <person name="King R."/>
        </authorList>
    </citation>
    <scope>NUCLEOTIDE SEQUENCE</scope>
</reference>
<keyword evidence="3" id="KW-1185">Reference proteome</keyword>
<evidence type="ECO:0000313" key="2">
    <source>
        <dbReference type="EMBL" id="CAH0405233.1"/>
    </source>
</evidence>
<proteinExistence type="predicted"/>
<dbReference type="EMBL" id="OU963897">
    <property type="protein sequence ID" value="CAH0405233.1"/>
    <property type="molecule type" value="Genomic_DNA"/>
</dbReference>
<feature type="transmembrane region" description="Helical" evidence="1">
    <location>
        <begin position="183"/>
        <end position="200"/>
    </location>
</feature>